<keyword evidence="2" id="KW-1185">Reference proteome</keyword>
<reference evidence="2" key="1">
    <citation type="journal article" date="2019" name="Int. J. Syst. Evol. Microbiol.">
        <title>The Global Catalogue of Microorganisms (GCM) 10K type strain sequencing project: providing services to taxonomists for standard genome sequencing and annotation.</title>
        <authorList>
            <consortium name="The Broad Institute Genomics Platform"/>
            <consortium name="The Broad Institute Genome Sequencing Center for Infectious Disease"/>
            <person name="Wu L."/>
            <person name="Ma J."/>
        </authorList>
    </citation>
    <scope>NUCLEOTIDE SEQUENCE [LARGE SCALE GENOMIC DNA]</scope>
    <source>
        <strain evidence="2">IBRC-M 10813</strain>
    </source>
</reference>
<evidence type="ECO:0000313" key="2">
    <source>
        <dbReference type="Proteomes" id="UP001595843"/>
    </source>
</evidence>
<name>A0ABV8JKS7_9BACL</name>
<sequence>MEMEALNLILDNTESLRSVRDQIVTSEKTLTPSIRLQGIYAEPMLVLNDEVAVKGLASREHKIACLKIHGLPTIAEKTTLLRQYILCIFQTRVLLVYCSKVRQAWLAGGTKTKREAFRRVPSADNTREVRRIRALAIRALYATGLDYGVVKMGIQPGNTAVVLDVKPAPRLNKGMEAAFAEAINGYVTQLPRLVTEPDQVVLGADPEFLMCRTGGGLVMASRYFPRFGRVGCDAIWHGQNRADKPLVELRPQPTNDPRQLVIRLYKGMLVAAKRVNMPQIQWLAGALPHPRFPLGGHIHFSGISVNFKLLRALDHYLALPMVLVEDKRGVYRRPKYGFLGDFRPQFHGGFEYRTLPSWLISPVLTKGVLAAAQLIVARYPFLPATDFRDLSVQRSYYNGEKENLRARAARLWEELRLLPEYKVHQRYLDTLSEFLFSGKTWDESKDFRTLWKLPPYHR</sequence>
<proteinExistence type="predicted"/>
<accession>A0ABV8JKS7</accession>
<dbReference type="Pfam" id="PF14395">
    <property type="entry name" value="COOH-NH2_lig"/>
    <property type="match status" value="1"/>
</dbReference>
<dbReference type="Proteomes" id="UP001595843">
    <property type="component" value="Unassembled WGS sequence"/>
</dbReference>
<organism evidence="1 2">
    <name type="scientific">Salinithrix halophila</name>
    <dbReference type="NCBI Taxonomy" id="1485204"/>
    <lineage>
        <taxon>Bacteria</taxon>
        <taxon>Bacillati</taxon>
        <taxon>Bacillota</taxon>
        <taxon>Bacilli</taxon>
        <taxon>Bacillales</taxon>
        <taxon>Thermoactinomycetaceae</taxon>
        <taxon>Salinithrix</taxon>
    </lineage>
</organism>
<dbReference type="EMBL" id="JBHSAP010000018">
    <property type="protein sequence ID" value="MFC4077934.1"/>
    <property type="molecule type" value="Genomic_DNA"/>
</dbReference>
<protein>
    <recommendedName>
        <fullName evidence="3">Phage phiEco32-like COOH.NH2 ligase-type 2</fullName>
    </recommendedName>
</protein>
<comment type="caution">
    <text evidence="1">The sequence shown here is derived from an EMBL/GenBank/DDBJ whole genome shotgun (WGS) entry which is preliminary data.</text>
</comment>
<evidence type="ECO:0008006" key="3">
    <source>
        <dbReference type="Google" id="ProtNLM"/>
    </source>
</evidence>
<evidence type="ECO:0000313" key="1">
    <source>
        <dbReference type="EMBL" id="MFC4077934.1"/>
    </source>
</evidence>
<dbReference type="InterPro" id="IPR025681">
    <property type="entry name" value="COOH-NH2_lig"/>
</dbReference>
<gene>
    <name evidence="1" type="ORF">ACFOUO_14120</name>
</gene>